<dbReference type="GeneID" id="11472042"/>
<protein>
    <submittedName>
        <fullName evidence="2">Uncharacterized protein</fullName>
    </submittedName>
</protein>
<dbReference type="KEGG" id="erc:Ecym_5487"/>
<sequence length="405" mass="45422">MFVSPPPPTNSNHILPGLLSRGRPRELGVIDEEGSSSGGSSGGGREVVGGLSINGVGIGGGRKKQFINAPSEYADRARDEIRKRLLHKKAGAVSDAADGGRAPSDQQSIISSVTSGHVSLFSQQTEDTVPSMDSTQDERVKGGRQVLLLEDALPKVFYDMYAPEILMNPQNLFSNGRPTFTSRELLDWDLNDIRSLLIVEQLRPEWGNQLPIIQLPGGTQGEMPQFRFQLLQLDSPDETIIDTLVTSDIYMEANLDYEFKLTGARYTVAAARKRHEQVTGRNEEVMRLSKPEWRNIIENYLLNLAVEAQCRFDFRNSCRSYKRWKQQHLIKKPDMPPPSTIPSKHNRSTSLLKRALLKGTYQHQQESANQNVKVVLTKEEKAQLWSHCQAVVYQRLGLDWTPDGM</sequence>
<dbReference type="AlphaFoldDB" id="I6NDU0"/>
<dbReference type="EMBL" id="CP002501">
    <property type="protein sequence ID" value="AET40232.1"/>
    <property type="molecule type" value="Genomic_DNA"/>
</dbReference>
<dbReference type="InterPro" id="IPR035189">
    <property type="entry name" value="Std1/Mth1"/>
</dbReference>
<feature type="region of interest" description="Disordered" evidence="1">
    <location>
        <begin position="1"/>
        <end position="21"/>
    </location>
</feature>
<dbReference type="eggNOG" id="ENOG502QPKX">
    <property type="taxonomic scope" value="Eukaryota"/>
</dbReference>
<dbReference type="RefSeq" id="XP_003647049.1">
    <property type="nucleotide sequence ID" value="XM_003647001.1"/>
</dbReference>
<evidence type="ECO:0000256" key="1">
    <source>
        <dbReference type="SAM" id="MobiDB-lite"/>
    </source>
</evidence>
<dbReference type="OrthoDB" id="4081967at2759"/>
<dbReference type="HOGENOM" id="CLU_049491_0_0_1"/>
<reference evidence="2 3" key="1">
    <citation type="journal article" date="2011" name="G3 (Bethesda)">
        <title>Genome evolution in the Eremothecium clade of the Saccharomyces complex revealed by comparative genomics.</title>
        <authorList>
            <person name="Wendland J."/>
            <person name="Walther A."/>
        </authorList>
    </citation>
    <scope>NUCLEOTIDE SEQUENCE [LARGE SCALE GENOMIC DNA]</scope>
    <source>
        <strain evidence="3">CBS 270.75 / DBVPG 7215 / KCTC 17166 / NRRL Y-17582</strain>
    </source>
</reference>
<keyword evidence="3" id="KW-1185">Reference proteome</keyword>
<dbReference type="Proteomes" id="UP000006790">
    <property type="component" value="Chromosome 5"/>
</dbReference>
<accession>I6NDU0</accession>
<proteinExistence type="predicted"/>
<dbReference type="Pfam" id="PF17235">
    <property type="entry name" value="STD1"/>
    <property type="match status" value="1"/>
</dbReference>
<evidence type="ECO:0000313" key="2">
    <source>
        <dbReference type="EMBL" id="AET40232.1"/>
    </source>
</evidence>
<dbReference type="OMA" id="ANLDYEF"/>
<evidence type="ECO:0000313" key="3">
    <source>
        <dbReference type="Proteomes" id="UP000006790"/>
    </source>
</evidence>
<gene>
    <name evidence="2" type="ordered locus">Ecym_5487</name>
</gene>
<organism evidence="2 3">
    <name type="scientific">Eremothecium cymbalariae (strain CBS 270.75 / DBVPG 7215 / KCTC 17166 / NRRL Y-17582)</name>
    <name type="common">Yeast</name>
    <dbReference type="NCBI Taxonomy" id="931890"/>
    <lineage>
        <taxon>Eukaryota</taxon>
        <taxon>Fungi</taxon>
        <taxon>Dikarya</taxon>
        <taxon>Ascomycota</taxon>
        <taxon>Saccharomycotina</taxon>
        <taxon>Saccharomycetes</taxon>
        <taxon>Saccharomycetales</taxon>
        <taxon>Saccharomycetaceae</taxon>
        <taxon>Eremothecium</taxon>
    </lineage>
</organism>
<dbReference type="InParanoid" id="I6NDU0"/>
<name>I6NDU0_ERECY</name>
<dbReference type="FunCoup" id="I6NDU0">
    <property type="interactions" value="359"/>
</dbReference>
<dbReference type="STRING" id="931890.I6NDU0"/>